<sequence length="784" mass="86807">MVRLSNGAHAALEFSFKKEPVLWDADQCASYSGRDLVKKVDRIHSEMPPVNPPAFLATISKNLFDILAKLHLDAWQQWSLALATAEHIITQYGECSMLPVCELSPEPSASGEDGSPSPMPPLKHQKTSASSSKGKGKEMKPVVKTDIQQFGPPGKRAQKTSKPAPPPKLSYMPIVDIPKATPRAPAPKMETKPTARSSRVKATGSPTPGVSALPAKKTKPVVVHKGRAQGHNVPEEPIDDTLERMSPPPTTLAEEITNMVDSCETMPVTMETLLQHTTMDLAIIGVLKVPPSGSRSECSSCVTKHISCKHENWTASCPGCEKTRFCSCVFDTNVLRDIKECMFWVNYSCNSLLKFHERCFRDADDNVATCIVQLQRVYETRATTFANIIQALDQIECNHDTDAMLKVARKYPISHRLFIEMGYQVSEEYQEIDDVVQAKAASVPDFARATSVPPIAMIVKPAPSPIKEEPGLIVPSLLLGSTIEVIPDSDDAIMILDSLAKVDNLLRRAADASSASPHLGGWSLVFDNSQPGREQFTGSGILSPKMMGRSDYLGGQFLGHSFDSPQITQWIARDHHLLLQEAQQQFPHMVDFDMLARLLQPEIQDLIDLVHPFLPSRQIAHEQFYPHNEDPVSLHFLVTVTSLVNNLSLAFQSEHWFAWKMTDPCFEPSDLFPGEVSVLPLGVLSARRPQLCLTPTGAFKQGLDWFHFHMLSLAEDMTQKSCLLISRCQPSLFTLMEILDFSVIAYWSQPELASLISLIHPFLELSSSFGPDDQFPGDEELPCP</sequence>
<organism evidence="2 3">
    <name type="scientific">Armillaria novae-zelandiae</name>
    <dbReference type="NCBI Taxonomy" id="153914"/>
    <lineage>
        <taxon>Eukaryota</taxon>
        <taxon>Fungi</taxon>
        <taxon>Dikarya</taxon>
        <taxon>Basidiomycota</taxon>
        <taxon>Agaricomycotina</taxon>
        <taxon>Agaricomycetes</taxon>
        <taxon>Agaricomycetidae</taxon>
        <taxon>Agaricales</taxon>
        <taxon>Marasmiineae</taxon>
        <taxon>Physalacriaceae</taxon>
        <taxon>Armillaria</taxon>
    </lineage>
</organism>
<evidence type="ECO:0000313" key="3">
    <source>
        <dbReference type="Proteomes" id="UP001175227"/>
    </source>
</evidence>
<keyword evidence="3" id="KW-1185">Reference proteome</keyword>
<dbReference type="AlphaFoldDB" id="A0AA39U5Z8"/>
<reference evidence="2" key="1">
    <citation type="submission" date="2023-06" db="EMBL/GenBank/DDBJ databases">
        <authorList>
            <consortium name="Lawrence Berkeley National Laboratory"/>
            <person name="Ahrendt S."/>
            <person name="Sahu N."/>
            <person name="Indic B."/>
            <person name="Wong-Bajracharya J."/>
            <person name="Merenyi Z."/>
            <person name="Ke H.-M."/>
            <person name="Monk M."/>
            <person name="Kocsube S."/>
            <person name="Drula E."/>
            <person name="Lipzen A."/>
            <person name="Balint B."/>
            <person name="Henrissat B."/>
            <person name="Andreopoulos B."/>
            <person name="Martin F.M."/>
            <person name="Harder C.B."/>
            <person name="Rigling D."/>
            <person name="Ford K.L."/>
            <person name="Foster G.D."/>
            <person name="Pangilinan J."/>
            <person name="Papanicolaou A."/>
            <person name="Barry K."/>
            <person name="LaButti K."/>
            <person name="Viragh M."/>
            <person name="Koriabine M."/>
            <person name="Yan M."/>
            <person name="Riley R."/>
            <person name="Champramary S."/>
            <person name="Plett K.L."/>
            <person name="Tsai I.J."/>
            <person name="Slot J."/>
            <person name="Sipos G."/>
            <person name="Plett J."/>
            <person name="Nagy L.G."/>
            <person name="Grigoriev I.V."/>
        </authorList>
    </citation>
    <scope>NUCLEOTIDE SEQUENCE</scope>
    <source>
        <strain evidence="2">ICMP 16352</strain>
    </source>
</reference>
<evidence type="ECO:0000256" key="1">
    <source>
        <dbReference type="SAM" id="MobiDB-lite"/>
    </source>
</evidence>
<protein>
    <submittedName>
        <fullName evidence="2">Uncharacterized protein</fullName>
    </submittedName>
</protein>
<evidence type="ECO:0000313" key="2">
    <source>
        <dbReference type="EMBL" id="KAK0467670.1"/>
    </source>
</evidence>
<accession>A0AA39U5Z8</accession>
<dbReference type="EMBL" id="JAUEPR010000072">
    <property type="protein sequence ID" value="KAK0467670.1"/>
    <property type="molecule type" value="Genomic_DNA"/>
</dbReference>
<comment type="caution">
    <text evidence="2">The sequence shown here is derived from an EMBL/GenBank/DDBJ whole genome shotgun (WGS) entry which is preliminary data.</text>
</comment>
<name>A0AA39U5Z8_9AGAR</name>
<feature type="compositionally biased region" description="Basic residues" evidence="1">
    <location>
        <begin position="216"/>
        <end position="228"/>
    </location>
</feature>
<proteinExistence type="predicted"/>
<feature type="region of interest" description="Disordered" evidence="1">
    <location>
        <begin position="105"/>
        <end position="246"/>
    </location>
</feature>
<dbReference type="Proteomes" id="UP001175227">
    <property type="component" value="Unassembled WGS sequence"/>
</dbReference>
<gene>
    <name evidence="2" type="ORF">IW261DRAFT_1426419</name>
</gene>